<feature type="domain" description="HTH tetR-type" evidence="3">
    <location>
        <begin position="8"/>
        <end position="68"/>
    </location>
</feature>
<dbReference type="OrthoDB" id="4214267at2"/>
<dbReference type="PRINTS" id="PR00455">
    <property type="entry name" value="HTHTETR"/>
</dbReference>
<keyword evidence="5" id="KW-1185">Reference proteome</keyword>
<organism evidence="4 5">
    <name type="scientific">Cryptosporangium phraense</name>
    <dbReference type="NCBI Taxonomy" id="2593070"/>
    <lineage>
        <taxon>Bacteria</taxon>
        <taxon>Bacillati</taxon>
        <taxon>Actinomycetota</taxon>
        <taxon>Actinomycetes</taxon>
        <taxon>Cryptosporangiales</taxon>
        <taxon>Cryptosporangiaceae</taxon>
        <taxon>Cryptosporangium</taxon>
    </lineage>
</organism>
<evidence type="ECO:0000256" key="1">
    <source>
        <dbReference type="ARBA" id="ARBA00023125"/>
    </source>
</evidence>
<accession>A0A545AE40</accession>
<dbReference type="Pfam" id="PF17940">
    <property type="entry name" value="TetR_C_31"/>
    <property type="match status" value="1"/>
</dbReference>
<dbReference type="GO" id="GO:0003700">
    <property type="term" value="F:DNA-binding transcription factor activity"/>
    <property type="evidence" value="ECO:0007669"/>
    <property type="project" value="TreeGrafter"/>
</dbReference>
<dbReference type="InterPro" id="IPR009057">
    <property type="entry name" value="Homeodomain-like_sf"/>
</dbReference>
<proteinExistence type="predicted"/>
<dbReference type="EMBL" id="VIRS01000065">
    <property type="protein sequence ID" value="TQS39598.1"/>
    <property type="molecule type" value="Genomic_DNA"/>
</dbReference>
<dbReference type="AlphaFoldDB" id="A0A545AE40"/>
<dbReference type="Gene3D" id="1.10.357.10">
    <property type="entry name" value="Tetracycline Repressor, domain 2"/>
    <property type="match status" value="1"/>
</dbReference>
<dbReference type="InParanoid" id="A0A545AE40"/>
<reference evidence="4 5" key="1">
    <citation type="submission" date="2019-07" db="EMBL/GenBank/DDBJ databases">
        <title>Cryptosporangium phraense sp. nov., isolated from plant litter.</title>
        <authorList>
            <person name="Suriyachadkun C."/>
        </authorList>
    </citation>
    <scope>NUCLEOTIDE SEQUENCE [LARGE SCALE GENOMIC DNA]</scope>
    <source>
        <strain evidence="4 5">A-T 5661</strain>
    </source>
</reference>
<evidence type="ECO:0000313" key="4">
    <source>
        <dbReference type="EMBL" id="TQS39598.1"/>
    </source>
</evidence>
<sequence>MPTLVTRTSARDRILDTATALFYADGIRGVGIDRIIAEAGVAKATFYHHFPTKDALVCAYLTGMHDREVAALASVPAGTDPGELVLFIFDALGELACGPGFRGCAFVNAAVEYPDPASAVRAVVADHRRWFARVLRDQLAAAGHPAPETTARMLVTLRDGVVVGAQLDDPALVRATLRESVTALIGPR</sequence>
<evidence type="ECO:0000313" key="5">
    <source>
        <dbReference type="Proteomes" id="UP000317982"/>
    </source>
</evidence>
<dbReference type="PANTHER" id="PTHR30055">
    <property type="entry name" value="HTH-TYPE TRANSCRIPTIONAL REGULATOR RUTR"/>
    <property type="match status" value="1"/>
</dbReference>
<dbReference type="InterPro" id="IPR036271">
    <property type="entry name" value="Tet_transcr_reg_TetR-rel_C_sf"/>
</dbReference>
<feature type="DNA-binding region" description="H-T-H motif" evidence="2">
    <location>
        <begin position="31"/>
        <end position="50"/>
    </location>
</feature>
<gene>
    <name evidence="4" type="ORF">FL583_39245</name>
</gene>
<dbReference type="PROSITE" id="PS50977">
    <property type="entry name" value="HTH_TETR_2"/>
    <property type="match status" value="1"/>
</dbReference>
<dbReference type="InterPro" id="IPR041583">
    <property type="entry name" value="TetR_C_31"/>
</dbReference>
<evidence type="ECO:0000259" key="3">
    <source>
        <dbReference type="PROSITE" id="PS50977"/>
    </source>
</evidence>
<dbReference type="Proteomes" id="UP000317982">
    <property type="component" value="Unassembled WGS sequence"/>
</dbReference>
<protein>
    <submittedName>
        <fullName evidence="4">TetR/AcrR family transcriptional regulator</fullName>
    </submittedName>
</protein>
<dbReference type="SUPFAM" id="SSF48498">
    <property type="entry name" value="Tetracyclin repressor-like, C-terminal domain"/>
    <property type="match status" value="1"/>
</dbReference>
<evidence type="ECO:0000256" key="2">
    <source>
        <dbReference type="PROSITE-ProRule" id="PRU00335"/>
    </source>
</evidence>
<dbReference type="Pfam" id="PF00440">
    <property type="entry name" value="TetR_N"/>
    <property type="match status" value="1"/>
</dbReference>
<dbReference type="PANTHER" id="PTHR30055:SF200">
    <property type="entry name" value="HTH-TYPE TRANSCRIPTIONAL REPRESSOR BDCR"/>
    <property type="match status" value="1"/>
</dbReference>
<name>A0A545AE40_9ACTN</name>
<comment type="caution">
    <text evidence="4">The sequence shown here is derived from an EMBL/GenBank/DDBJ whole genome shotgun (WGS) entry which is preliminary data.</text>
</comment>
<dbReference type="SUPFAM" id="SSF46689">
    <property type="entry name" value="Homeodomain-like"/>
    <property type="match status" value="1"/>
</dbReference>
<dbReference type="InterPro" id="IPR050109">
    <property type="entry name" value="HTH-type_TetR-like_transc_reg"/>
</dbReference>
<dbReference type="RefSeq" id="WP_142710002.1">
    <property type="nucleotide sequence ID" value="NZ_VIRS01000065.1"/>
</dbReference>
<dbReference type="InterPro" id="IPR001647">
    <property type="entry name" value="HTH_TetR"/>
</dbReference>
<keyword evidence="1 2" id="KW-0238">DNA-binding</keyword>
<dbReference type="GO" id="GO:0000976">
    <property type="term" value="F:transcription cis-regulatory region binding"/>
    <property type="evidence" value="ECO:0007669"/>
    <property type="project" value="TreeGrafter"/>
</dbReference>